<gene>
    <name evidence="10" type="ORF">AGERDE_LOCUS3072</name>
</gene>
<proteinExistence type="inferred from homology"/>
<comment type="subcellular location">
    <subcellularLocation>
        <location evidence="1">Mitochondrion matrix</location>
    </subcellularLocation>
</comment>
<sequence>MTRRSGLQQSVINLYRDCCRTVRKKPPETRTRFQAFVRAQFRQPDITSKDHTAIEYLLRRGKKQLEAYSGENARNILFERLMEGVTDPNGREQALRDYIRSVIENAEISTQGAPPASYSFMRNLPVVSESEIRTDDECIICSDKFSAPKSKTASVTRLPCKHMFDRDCILSWLKLHNTCPNCRHEVESDDPEWINKKKRETRLAAAAVQEEEEANWMYI</sequence>
<dbReference type="InterPro" id="IPR001841">
    <property type="entry name" value="Znf_RING"/>
</dbReference>
<keyword evidence="5" id="KW-0496">Mitochondrion</keyword>
<dbReference type="PROSITE" id="PS50089">
    <property type="entry name" value="ZF_RING_2"/>
    <property type="match status" value="1"/>
</dbReference>
<dbReference type="OrthoDB" id="8062037at2759"/>
<dbReference type="GO" id="GO:0061630">
    <property type="term" value="F:ubiquitin protein ligase activity"/>
    <property type="evidence" value="ECO:0007669"/>
    <property type="project" value="TreeGrafter"/>
</dbReference>
<dbReference type="GO" id="GO:0008270">
    <property type="term" value="F:zinc ion binding"/>
    <property type="evidence" value="ECO:0007669"/>
    <property type="project" value="UniProtKB-KW"/>
</dbReference>
<dbReference type="InterPro" id="IPR013083">
    <property type="entry name" value="Znf_RING/FYVE/PHD"/>
</dbReference>
<dbReference type="InterPro" id="IPR008011">
    <property type="entry name" value="Complex1_LYR_dom"/>
</dbReference>
<keyword evidence="11" id="KW-1185">Reference proteome</keyword>
<feature type="domain" description="RING-type" evidence="9">
    <location>
        <begin position="138"/>
        <end position="183"/>
    </location>
</feature>
<name>A0A9N8W5B7_9GLOM</name>
<dbReference type="Proteomes" id="UP000789831">
    <property type="component" value="Unassembled WGS sequence"/>
</dbReference>
<dbReference type="AlphaFoldDB" id="A0A9N8W5B7"/>
<evidence type="ECO:0000313" key="10">
    <source>
        <dbReference type="EMBL" id="CAG8477788.1"/>
    </source>
</evidence>
<dbReference type="PANTHER" id="PTHR15710">
    <property type="entry name" value="E3 UBIQUITIN-PROTEIN LIGASE PRAJA"/>
    <property type="match status" value="1"/>
</dbReference>
<comment type="caution">
    <text evidence="10">The sequence shown here is derived from an EMBL/GenBank/DDBJ whole genome shotgun (WGS) entry which is preliminary data.</text>
</comment>
<dbReference type="Gene3D" id="3.30.40.10">
    <property type="entry name" value="Zinc/RING finger domain, C3HC4 (zinc finger)"/>
    <property type="match status" value="1"/>
</dbReference>
<keyword evidence="3 8" id="KW-0863">Zinc-finger</keyword>
<evidence type="ECO:0000256" key="3">
    <source>
        <dbReference type="ARBA" id="ARBA00022771"/>
    </source>
</evidence>
<evidence type="ECO:0000256" key="8">
    <source>
        <dbReference type="PROSITE-ProRule" id="PRU00175"/>
    </source>
</evidence>
<dbReference type="Pfam" id="PF05347">
    <property type="entry name" value="Complex1_LYR"/>
    <property type="match status" value="1"/>
</dbReference>
<comment type="similarity">
    <text evidence="7">Belongs to the complex I LYR family. SDHAF1 subfamily.</text>
</comment>
<dbReference type="GO" id="GO:0034553">
    <property type="term" value="P:mitochondrial respiratory chain complex II assembly"/>
    <property type="evidence" value="ECO:0007669"/>
    <property type="project" value="InterPro"/>
</dbReference>
<dbReference type="PANTHER" id="PTHR15710:SF243">
    <property type="entry name" value="E3 UBIQUITIN-PROTEIN LIGASE PRAJA-2 ISOFORM X1"/>
    <property type="match status" value="1"/>
</dbReference>
<evidence type="ECO:0000256" key="4">
    <source>
        <dbReference type="ARBA" id="ARBA00022833"/>
    </source>
</evidence>
<dbReference type="SMART" id="SM00184">
    <property type="entry name" value="RING"/>
    <property type="match status" value="1"/>
</dbReference>
<dbReference type="Pfam" id="PF13639">
    <property type="entry name" value="zf-RING_2"/>
    <property type="match status" value="1"/>
</dbReference>
<evidence type="ECO:0000256" key="2">
    <source>
        <dbReference type="ARBA" id="ARBA00022723"/>
    </source>
</evidence>
<evidence type="ECO:0000256" key="5">
    <source>
        <dbReference type="ARBA" id="ARBA00023128"/>
    </source>
</evidence>
<evidence type="ECO:0000256" key="1">
    <source>
        <dbReference type="ARBA" id="ARBA00004305"/>
    </source>
</evidence>
<keyword evidence="2" id="KW-0479">Metal-binding</keyword>
<evidence type="ECO:0000259" key="9">
    <source>
        <dbReference type="PROSITE" id="PS50089"/>
    </source>
</evidence>
<evidence type="ECO:0000256" key="7">
    <source>
        <dbReference type="ARBA" id="ARBA00025715"/>
    </source>
</evidence>
<evidence type="ECO:0000256" key="6">
    <source>
        <dbReference type="ARBA" id="ARBA00023186"/>
    </source>
</evidence>
<dbReference type="GO" id="GO:0016567">
    <property type="term" value="P:protein ubiquitination"/>
    <property type="evidence" value="ECO:0007669"/>
    <property type="project" value="TreeGrafter"/>
</dbReference>
<organism evidence="10 11">
    <name type="scientific">Ambispora gerdemannii</name>
    <dbReference type="NCBI Taxonomy" id="144530"/>
    <lineage>
        <taxon>Eukaryota</taxon>
        <taxon>Fungi</taxon>
        <taxon>Fungi incertae sedis</taxon>
        <taxon>Mucoromycota</taxon>
        <taxon>Glomeromycotina</taxon>
        <taxon>Glomeromycetes</taxon>
        <taxon>Archaeosporales</taxon>
        <taxon>Ambisporaceae</taxon>
        <taxon>Ambispora</taxon>
    </lineage>
</organism>
<dbReference type="CDD" id="cd20268">
    <property type="entry name" value="Complex1_LYR_SDHAF1_LYRM8"/>
    <property type="match status" value="1"/>
</dbReference>
<accession>A0A9N8W5B7</accession>
<evidence type="ECO:0000313" key="11">
    <source>
        <dbReference type="Proteomes" id="UP000789831"/>
    </source>
</evidence>
<dbReference type="InterPro" id="IPR045295">
    <property type="entry name" value="Complex1_LYR_SDHAF1_LYRM8"/>
</dbReference>
<dbReference type="GO" id="GO:0005759">
    <property type="term" value="C:mitochondrial matrix"/>
    <property type="evidence" value="ECO:0007669"/>
    <property type="project" value="UniProtKB-SubCell"/>
</dbReference>
<keyword evidence="6" id="KW-0143">Chaperone</keyword>
<dbReference type="SUPFAM" id="SSF57850">
    <property type="entry name" value="RING/U-box"/>
    <property type="match status" value="1"/>
</dbReference>
<keyword evidence="4" id="KW-0862">Zinc</keyword>
<reference evidence="10" key="1">
    <citation type="submission" date="2021-06" db="EMBL/GenBank/DDBJ databases">
        <authorList>
            <person name="Kallberg Y."/>
            <person name="Tangrot J."/>
            <person name="Rosling A."/>
        </authorList>
    </citation>
    <scope>NUCLEOTIDE SEQUENCE</scope>
    <source>
        <strain evidence="10">MT106</strain>
    </source>
</reference>
<dbReference type="EMBL" id="CAJVPL010000278">
    <property type="protein sequence ID" value="CAG8477788.1"/>
    <property type="molecule type" value="Genomic_DNA"/>
</dbReference>
<protein>
    <submittedName>
        <fullName evidence="10">9557_t:CDS:1</fullName>
    </submittedName>
</protein>